<gene>
    <name evidence="1" type="ORF">CAUPRSCDRAFT_12627</name>
</gene>
<organism evidence="1 2">
    <name type="scientific">Caulochytrium protostelioides</name>
    <dbReference type="NCBI Taxonomy" id="1555241"/>
    <lineage>
        <taxon>Eukaryota</taxon>
        <taxon>Fungi</taxon>
        <taxon>Fungi incertae sedis</taxon>
        <taxon>Chytridiomycota</taxon>
        <taxon>Chytridiomycota incertae sedis</taxon>
        <taxon>Chytridiomycetes</taxon>
        <taxon>Caulochytriales</taxon>
        <taxon>Caulochytriaceae</taxon>
        <taxon>Caulochytrium</taxon>
    </lineage>
</organism>
<evidence type="ECO:0000313" key="1">
    <source>
        <dbReference type="EMBL" id="RKO95671.1"/>
    </source>
</evidence>
<dbReference type="Proteomes" id="UP000268535">
    <property type="component" value="Unassembled WGS sequence"/>
</dbReference>
<protein>
    <submittedName>
        <fullName evidence="1">Uncharacterized protein</fullName>
    </submittedName>
</protein>
<evidence type="ECO:0000313" key="2">
    <source>
        <dbReference type="Proteomes" id="UP000268535"/>
    </source>
</evidence>
<proteinExistence type="predicted"/>
<accession>A0A4P9WR46</accession>
<sequence length="295" mass="32169">TSHSFADPDAEADRKLILLRWKRAERQASRLQRELEAIRQQKDQALRPHHDRAVQFDDITYVDHAADALVGAVTGVQTDPAMLPHSPVDVKPPAAAFTGRTTHDTAVQTPTIELALTTRETQTTPLQLPTARPALATSPHLVPQSALAPPPVVHAPAPVSLPKSATHDAEMTAQHAHLTARVASLTDELRRVQLQHATVRTRLESQLARAEQRLTSQPSRVTPVAVPPLAVRVQPPVAMVSRATQWNAPIPIPQQFCVVGHRRWNVGIRAQVAMKVTIISIVVGVTRCSTTVVVI</sequence>
<name>A0A4P9WR46_9FUNG</name>
<dbReference type="EMBL" id="ML011152">
    <property type="protein sequence ID" value="RKO95671.1"/>
    <property type="molecule type" value="Genomic_DNA"/>
</dbReference>
<dbReference type="AlphaFoldDB" id="A0A4P9WR46"/>
<reference evidence="2" key="1">
    <citation type="journal article" date="2018" name="Nat. Microbiol.">
        <title>Leveraging single-cell genomics to expand the fungal tree of life.</title>
        <authorList>
            <person name="Ahrendt S.R."/>
            <person name="Quandt C.A."/>
            <person name="Ciobanu D."/>
            <person name="Clum A."/>
            <person name="Salamov A."/>
            <person name="Andreopoulos B."/>
            <person name="Cheng J.F."/>
            <person name="Woyke T."/>
            <person name="Pelin A."/>
            <person name="Henrissat B."/>
            <person name="Reynolds N.K."/>
            <person name="Benny G.L."/>
            <person name="Smith M.E."/>
            <person name="James T.Y."/>
            <person name="Grigoriev I.V."/>
        </authorList>
    </citation>
    <scope>NUCLEOTIDE SEQUENCE [LARGE SCALE GENOMIC DNA]</scope>
    <source>
        <strain evidence="2">ATCC 52028</strain>
    </source>
</reference>
<feature type="non-terminal residue" evidence="1">
    <location>
        <position position="1"/>
    </location>
</feature>